<dbReference type="AlphaFoldDB" id="A0A2M7QJ54"/>
<dbReference type="GO" id="GO:0016757">
    <property type="term" value="F:glycosyltransferase activity"/>
    <property type="evidence" value="ECO:0007669"/>
    <property type="project" value="InterPro"/>
</dbReference>
<evidence type="ECO:0000313" key="3">
    <source>
        <dbReference type="EMBL" id="PIY72374.1"/>
    </source>
</evidence>
<dbReference type="SUPFAM" id="SSF53756">
    <property type="entry name" value="UDP-Glycosyltransferase/glycogen phosphorylase"/>
    <property type="match status" value="1"/>
</dbReference>
<gene>
    <name evidence="3" type="ORF">COY87_01330</name>
</gene>
<evidence type="ECO:0000259" key="2">
    <source>
        <dbReference type="Pfam" id="PF00534"/>
    </source>
</evidence>
<protein>
    <recommendedName>
        <fullName evidence="2">Glycosyl transferase family 1 domain-containing protein</fullName>
    </recommendedName>
</protein>
<dbReference type="CDD" id="cd03809">
    <property type="entry name" value="GT4_MtfB-like"/>
    <property type="match status" value="1"/>
</dbReference>
<sequence>MKKIGIDARLYSQTGVGTYIRNLIYFLIKEKTEKLLFYLYVLPQDINKLPKLPNNFIIRSSPYIWHTFQEQLFFLFTLLKDNLDLMHFTYFGYPICYWKPFVSTIHDVTPLLFKTGKASTKSRFIYGAKLFFFKIVIYFQVRNSKVIITPSLTIKQSLIQLYGKKYENKIKPIFEGVDNLLSKTKENSNLLKNFSYLYLIYVGNFYPHKNITRLIYAFAKLKSEIKLILIGPHDFFADKIKTQISEMHLENKILFFHNASVSDLKFFYKNAVGLIHPSLSEGFGLPILEAKSLNCPLIVSDIPVFHELIDNNAIFFNPENEKDIVTKIQLFTQNTQRKNNYFSNNIKSEMSFKTMTNHTLSIYKKYTIGT</sequence>
<dbReference type="InterPro" id="IPR001296">
    <property type="entry name" value="Glyco_trans_1"/>
</dbReference>
<dbReference type="Proteomes" id="UP000229401">
    <property type="component" value="Unassembled WGS sequence"/>
</dbReference>
<evidence type="ECO:0000256" key="1">
    <source>
        <dbReference type="ARBA" id="ARBA00022679"/>
    </source>
</evidence>
<accession>A0A2M7QJ54</accession>
<reference evidence="4" key="1">
    <citation type="submission" date="2017-09" db="EMBL/GenBank/DDBJ databases">
        <title>Depth-based differentiation of microbial function through sediment-hosted aquifers and enrichment of novel symbionts in the deep terrestrial subsurface.</title>
        <authorList>
            <person name="Probst A.J."/>
            <person name="Ladd B."/>
            <person name="Jarett J.K."/>
            <person name="Geller-Mcgrath D.E."/>
            <person name="Sieber C.M.K."/>
            <person name="Emerson J.B."/>
            <person name="Anantharaman K."/>
            <person name="Thomas B.C."/>
            <person name="Malmstrom R."/>
            <person name="Stieglmeier M."/>
            <person name="Klingl A."/>
            <person name="Woyke T."/>
            <person name="Ryan C.M."/>
            <person name="Banfield J.F."/>
        </authorList>
    </citation>
    <scope>NUCLEOTIDE SEQUENCE [LARGE SCALE GENOMIC DNA]</scope>
</reference>
<comment type="caution">
    <text evidence="3">The sequence shown here is derived from an EMBL/GenBank/DDBJ whole genome shotgun (WGS) entry which is preliminary data.</text>
</comment>
<name>A0A2M7QJ54_9BACT</name>
<dbReference type="GO" id="GO:0009103">
    <property type="term" value="P:lipopolysaccharide biosynthetic process"/>
    <property type="evidence" value="ECO:0007669"/>
    <property type="project" value="TreeGrafter"/>
</dbReference>
<dbReference type="Pfam" id="PF00534">
    <property type="entry name" value="Glycos_transf_1"/>
    <property type="match status" value="1"/>
</dbReference>
<evidence type="ECO:0000313" key="4">
    <source>
        <dbReference type="Proteomes" id="UP000229401"/>
    </source>
</evidence>
<dbReference type="EMBL" id="PFLI01000049">
    <property type="protein sequence ID" value="PIY72374.1"/>
    <property type="molecule type" value="Genomic_DNA"/>
</dbReference>
<organism evidence="3 4">
    <name type="scientific">Candidatus Roizmanbacteria bacterium CG_4_10_14_0_8_um_filter_33_9</name>
    <dbReference type="NCBI Taxonomy" id="1974826"/>
    <lineage>
        <taxon>Bacteria</taxon>
        <taxon>Candidatus Roizmaniibacteriota</taxon>
    </lineage>
</organism>
<proteinExistence type="predicted"/>
<dbReference type="PANTHER" id="PTHR46401">
    <property type="entry name" value="GLYCOSYLTRANSFERASE WBBK-RELATED"/>
    <property type="match status" value="1"/>
</dbReference>
<dbReference type="Gene3D" id="3.40.50.2000">
    <property type="entry name" value="Glycogen Phosphorylase B"/>
    <property type="match status" value="2"/>
</dbReference>
<keyword evidence="1" id="KW-0808">Transferase</keyword>
<dbReference type="PANTHER" id="PTHR46401:SF2">
    <property type="entry name" value="GLYCOSYLTRANSFERASE WBBK-RELATED"/>
    <property type="match status" value="1"/>
</dbReference>
<feature type="domain" description="Glycosyl transferase family 1" evidence="2">
    <location>
        <begin position="188"/>
        <end position="347"/>
    </location>
</feature>